<dbReference type="Proteomes" id="UP000552864">
    <property type="component" value="Unassembled WGS sequence"/>
</dbReference>
<dbReference type="GO" id="GO:0010333">
    <property type="term" value="F:terpene synthase activity"/>
    <property type="evidence" value="ECO:0007669"/>
    <property type="project" value="InterPro"/>
</dbReference>
<comment type="caution">
    <text evidence="2">The sequence shown here is derived from an EMBL/GenBank/DDBJ whole genome shotgun (WGS) entry which is preliminary data.</text>
</comment>
<keyword evidence="3" id="KW-1185">Reference proteome</keyword>
<comment type="cofactor">
    <cofactor evidence="1">
        <name>Mg(2+)</name>
        <dbReference type="ChEBI" id="CHEBI:18420"/>
    </cofactor>
</comment>
<name>A0A847SGY4_9BACT</name>
<dbReference type="InterPro" id="IPR034686">
    <property type="entry name" value="Terpene_cyclase-like_2"/>
</dbReference>
<dbReference type="RefSeq" id="WP_168740734.1">
    <property type="nucleotide sequence ID" value="NZ_JABAHZ010000005.1"/>
</dbReference>
<dbReference type="EMBL" id="JABAHZ010000005">
    <property type="protein sequence ID" value="NLR81081.1"/>
    <property type="molecule type" value="Genomic_DNA"/>
</dbReference>
<dbReference type="Pfam" id="PF19086">
    <property type="entry name" value="Terpene_syn_C_2"/>
    <property type="match status" value="1"/>
</dbReference>
<proteinExistence type="inferred from homology"/>
<sequence>MKHNVQMLAHARMQKMQKEYVAMMANGNPSFSLLEMFNYDGFRLEEYCSSFKKHPFASSLAKAARSFGEMYDIWLPSAEHYITCAIFLFPDASLDRMLPIVKNLSIDYYLNDTMGREVFDKLSLEQQVSAAAIVNRMASEKVLEGDDDELASIEIANRDILRQMMIDSPREWFDQFLTLYNHHIKVTHRNCNAVELGRVLTVTGYTDLRCHMAGMHHVISLIDYSIGEFLDKEWLNHIGIASRLERLQYVTAAIGGLMNDLFSFEKEIIDNGADSNLIAVLAMNNPGCSLSEILKEAGNVVQALLREFMSLLAEVNAVCMDVLKENIPVAQQLRKHLDGLERCVQASWIWQVHTPRYKRLNSIWQETQMTTEMRKAV</sequence>
<dbReference type="SUPFAM" id="SSF48576">
    <property type="entry name" value="Terpenoid synthases"/>
    <property type="match status" value="1"/>
</dbReference>
<organism evidence="2 3">
    <name type="scientific">Chitinophaga eiseniae</name>
    <dbReference type="NCBI Taxonomy" id="634771"/>
    <lineage>
        <taxon>Bacteria</taxon>
        <taxon>Pseudomonadati</taxon>
        <taxon>Bacteroidota</taxon>
        <taxon>Chitinophagia</taxon>
        <taxon>Chitinophagales</taxon>
        <taxon>Chitinophagaceae</taxon>
        <taxon>Chitinophaga</taxon>
    </lineage>
</organism>
<comment type="similarity">
    <text evidence="1">Belongs to the terpene synthase family.</text>
</comment>
<keyword evidence="1" id="KW-0460">Magnesium</keyword>
<evidence type="ECO:0000256" key="1">
    <source>
        <dbReference type="RuleBase" id="RU366034"/>
    </source>
</evidence>
<dbReference type="AlphaFoldDB" id="A0A847SGY4"/>
<dbReference type="PANTHER" id="PTHR35201:SF4">
    <property type="entry name" value="BETA-PINACENE SYNTHASE-RELATED"/>
    <property type="match status" value="1"/>
</dbReference>
<gene>
    <name evidence="2" type="ORF">HGH91_20800</name>
</gene>
<dbReference type="Gene3D" id="1.10.600.10">
    <property type="entry name" value="Farnesyl Diphosphate Synthase"/>
    <property type="match status" value="1"/>
</dbReference>
<reference evidence="2 3" key="1">
    <citation type="submission" date="2020-04" db="EMBL/GenBank/DDBJ databases">
        <authorList>
            <person name="Yin C."/>
        </authorList>
    </citation>
    <scope>NUCLEOTIDE SEQUENCE [LARGE SCALE GENOMIC DNA]</scope>
    <source>
        <strain evidence="2 3">Ak56</strain>
    </source>
</reference>
<protein>
    <recommendedName>
        <fullName evidence="1">Terpene synthase</fullName>
        <ecNumber evidence="1">4.2.3.-</ecNumber>
    </recommendedName>
</protein>
<dbReference type="InterPro" id="IPR008949">
    <property type="entry name" value="Isoprenoid_synthase_dom_sf"/>
</dbReference>
<dbReference type="PANTHER" id="PTHR35201">
    <property type="entry name" value="TERPENE SYNTHASE"/>
    <property type="match status" value="1"/>
</dbReference>
<keyword evidence="1" id="KW-0456">Lyase</keyword>
<evidence type="ECO:0000313" key="2">
    <source>
        <dbReference type="EMBL" id="NLR81081.1"/>
    </source>
</evidence>
<dbReference type="GO" id="GO:0046872">
    <property type="term" value="F:metal ion binding"/>
    <property type="evidence" value="ECO:0007669"/>
    <property type="project" value="UniProtKB-KW"/>
</dbReference>
<accession>A0A847SGY4</accession>
<dbReference type="EC" id="4.2.3.-" evidence="1"/>
<keyword evidence="1" id="KW-0479">Metal-binding</keyword>
<evidence type="ECO:0000313" key="3">
    <source>
        <dbReference type="Proteomes" id="UP000552864"/>
    </source>
</evidence>